<evidence type="ECO:0000313" key="3">
    <source>
        <dbReference type="EMBL" id="PSJ43210.1"/>
    </source>
</evidence>
<dbReference type="PANTHER" id="PTHR43648:SF1">
    <property type="entry name" value="ELECTRON TRANSFER FLAVOPROTEIN BETA SUBUNIT LYSINE METHYLTRANSFERASE"/>
    <property type="match status" value="1"/>
</dbReference>
<dbReference type="PANTHER" id="PTHR43648">
    <property type="entry name" value="ELECTRON TRANSFER FLAVOPROTEIN BETA SUBUNIT LYSINE METHYLTRANSFERASE"/>
    <property type="match status" value="1"/>
</dbReference>
<organism evidence="3 4">
    <name type="scientific">Allosphingosinicella deserti</name>
    <dbReference type="NCBI Taxonomy" id="2116704"/>
    <lineage>
        <taxon>Bacteria</taxon>
        <taxon>Pseudomonadati</taxon>
        <taxon>Pseudomonadota</taxon>
        <taxon>Alphaproteobacteria</taxon>
        <taxon>Sphingomonadales</taxon>
        <taxon>Sphingomonadaceae</taxon>
        <taxon>Allosphingosinicella</taxon>
    </lineage>
</organism>
<gene>
    <name evidence="3" type="ORF">C7I55_02180</name>
</gene>
<dbReference type="Proteomes" id="UP000241167">
    <property type="component" value="Unassembled WGS sequence"/>
</dbReference>
<dbReference type="Gene3D" id="3.40.50.150">
    <property type="entry name" value="Vaccinia Virus protein VP39"/>
    <property type="match status" value="1"/>
</dbReference>
<dbReference type="OrthoDB" id="9794615at2"/>
<dbReference type="AlphaFoldDB" id="A0A2P7QZ19"/>
<sequence>MNHAERTRFIETHLPLEPLPFVPEIRLHQAKPTSGLGRLAAEDDAFTTPYWAYAWTGGLALARFLLDNPELVAGKEVLDLGCGSGLVAIAAAKVGAVSVMAVDVDPYAMVAAGLNARANRVELTLRHEDITRAPRAGANLVLVGDLFYDLDLAAGVTACLQRWSTAGAQVIVGDPWRRGLPVGNLRALANYEIAERSGGVKRRTSVFAFLPN</sequence>
<dbReference type="SUPFAM" id="SSF53335">
    <property type="entry name" value="S-adenosyl-L-methionine-dependent methyltransferases"/>
    <property type="match status" value="1"/>
</dbReference>
<dbReference type="CDD" id="cd02440">
    <property type="entry name" value="AdoMet_MTases"/>
    <property type="match status" value="1"/>
</dbReference>
<comment type="caution">
    <text evidence="3">The sequence shown here is derived from an EMBL/GenBank/DDBJ whole genome shotgun (WGS) entry which is preliminary data.</text>
</comment>
<dbReference type="GO" id="GO:0032259">
    <property type="term" value="P:methylation"/>
    <property type="evidence" value="ECO:0007669"/>
    <property type="project" value="UniProtKB-KW"/>
</dbReference>
<keyword evidence="2 3" id="KW-0808">Transferase</keyword>
<evidence type="ECO:0000256" key="2">
    <source>
        <dbReference type="ARBA" id="ARBA00022679"/>
    </source>
</evidence>
<evidence type="ECO:0000313" key="4">
    <source>
        <dbReference type="Proteomes" id="UP000241167"/>
    </source>
</evidence>
<dbReference type="InterPro" id="IPR050078">
    <property type="entry name" value="Ribosomal_L11_MeTrfase_PrmA"/>
</dbReference>
<protein>
    <submittedName>
        <fullName evidence="3">Methyltransferase</fullName>
    </submittedName>
</protein>
<reference evidence="3 4" key="1">
    <citation type="submission" date="2018-03" db="EMBL/GenBank/DDBJ databases">
        <title>The draft genome of Sphingosinicella sp. GL-C-18.</title>
        <authorList>
            <person name="Liu L."/>
            <person name="Li L."/>
            <person name="Liang L."/>
            <person name="Zhang X."/>
            <person name="Wang T."/>
        </authorList>
    </citation>
    <scope>NUCLEOTIDE SEQUENCE [LARGE SCALE GENOMIC DNA]</scope>
    <source>
        <strain evidence="3 4">GL-C-18</strain>
    </source>
</reference>
<dbReference type="EMBL" id="PXYI01000001">
    <property type="protein sequence ID" value="PSJ43210.1"/>
    <property type="molecule type" value="Genomic_DNA"/>
</dbReference>
<name>A0A2P7QZ19_9SPHN</name>
<accession>A0A2P7QZ19</accession>
<evidence type="ECO:0000256" key="1">
    <source>
        <dbReference type="ARBA" id="ARBA00022603"/>
    </source>
</evidence>
<dbReference type="RefSeq" id="WP_106511230.1">
    <property type="nucleotide sequence ID" value="NZ_PXYI01000001.1"/>
</dbReference>
<keyword evidence="4" id="KW-1185">Reference proteome</keyword>
<dbReference type="InterPro" id="IPR029063">
    <property type="entry name" value="SAM-dependent_MTases_sf"/>
</dbReference>
<dbReference type="Pfam" id="PF06325">
    <property type="entry name" value="PrmA"/>
    <property type="match status" value="1"/>
</dbReference>
<keyword evidence="1 3" id="KW-0489">Methyltransferase</keyword>
<proteinExistence type="predicted"/>
<dbReference type="GO" id="GO:0016279">
    <property type="term" value="F:protein-lysine N-methyltransferase activity"/>
    <property type="evidence" value="ECO:0007669"/>
    <property type="project" value="TreeGrafter"/>
</dbReference>